<reference evidence="12 13" key="1">
    <citation type="journal article" date="2018" name="ISME J.">
        <title>A methanotrophic archaeon couples anaerobic oxidation of methane to Fe(III) reduction.</title>
        <authorList>
            <person name="Cai C."/>
            <person name="Leu A.O."/>
            <person name="Xie G.J."/>
            <person name="Guo J."/>
            <person name="Feng Y."/>
            <person name="Zhao J.X."/>
            <person name="Tyson G.W."/>
            <person name="Yuan Z."/>
            <person name="Hu S."/>
        </authorList>
    </citation>
    <scope>NUCLEOTIDE SEQUENCE [LARGE SCALE GENOMIC DNA]</scope>
    <source>
        <strain evidence="12">FeB_12</strain>
    </source>
</reference>
<dbReference type="AlphaFoldDB" id="A0A855X5K6"/>
<feature type="domain" description="Elongation factor P C-terminal" evidence="10">
    <location>
        <begin position="129"/>
        <end position="184"/>
    </location>
</feature>
<dbReference type="SUPFAM" id="SSF50249">
    <property type="entry name" value="Nucleic acid-binding proteins"/>
    <property type="match status" value="2"/>
</dbReference>
<comment type="function">
    <text evidence="7">Involved in peptide bond synthesis. Stimulates efficient translation and peptide-bond synthesis on native or reconstituted 70S ribosomes in vitro. Probably functions indirectly by altering the affinity of the ribosome for aminoacyl-tRNA, thus increasing their reactivity as acceptors for peptidyl transferase.</text>
</comment>
<evidence type="ECO:0000256" key="4">
    <source>
        <dbReference type="ARBA" id="ARBA00022490"/>
    </source>
</evidence>
<dbReference type="FunFam" id="2.40.50.140:FF:000004">
    <property type="entry name" value="Elongation factor P"/>
    <property type="match status" value="1"/>
</dbReference>
<evidence type="ECO:0000259" key="11">
    <source>
        <dbReference type="SMART" id="SM01185"/>
    </source>
</evidence>
<dbReference type="NCBIfam" id="TIGR00038">
    <property type="entry name" value="efp"/>
    <property type="match status" value="1"/>
</dbReference>
<evidence type="ECO:0000256" key="6">
    <source>
        <dbReference type="ARBA" id="ARBA00022917"/>
    </source>
</evidence>
<dbReference type="InterPro" id="IPR013852">
    <property type="entry name" value="Transl_elong_P/YeiP_CS"/>
</dbReference>
<gene>
    <name evidence="7 12" type="primary">efp</name>
    <name evidence="12" type="ORF">C3F09_00235</name>
</gene>
<dbReference type="SMART" id="SM00841">
    <property type="entry name" value="Elong-fact-P_C"/>
    <property type="match status" value="1"/>
</dbReference>
<dbReference type="PANTHER" id="PTHR30053:SF12">
    <property type="entry name" value="ELONGATION FACTOR P (EF-P) FAMILY PROTEIN"/>
    <property type="match status" value="1"/>
</dbReference>
<dbReference type="InterPro" id="IPR014722">
    <property type="entry name" value="Rib_uL2_dom2"/>
</dbReference>
<dbReference type="CDD" id="cd05794">
    <property type="entry name" value="S1_EF-P_repeat_2"/>
    <property type="match status" value="1"/>
</dbReference>
<evidence type="ECO:0000259" key="10">
    <source>
        <dbReference type="SMART" id="SM00841"/>
    </source>
</evidence>
<accession>A0A855X5K6</accession>
<evidence type="ECO:0000256" key="9">
    <source>
        <dbReference type="RuleBase" id="RU004389"/>
    </source>
</evidence>
<dbReference type="CDD" id="cd04470">
    <property type="entry name" value="S1_EF-P_repeat_1"/>
    <property type="match status" value="1"/>
</dbReference>
<dbReference type="SUPFAM" id="SSF50104">
    <property type="entry name" value="Translation proteins SH3-like domain"/>
    <property type="match status" value="1"/>
</dbReference>
<keyword evidence="5 7" id="KW-0251">Elongation factor</keyword>
<dbReference type="SMART" id="SM01185">
    <property type="entry name" value="EFP"/>
    <property type="match status" value="1"/>
</dbReference>
<dbReference type="InterPro" id="IPR011768">
    <property type="entry name" value="Transl_elongation_fac_P"/>
</dbReference>
<evidence type="ECO:0000256" key="2">
    <source>
        <dbReference type="ARBA" id="ARBA00004815"/>
    </source>
</evidence>
<dbReference type="InterPro" id="IPR012340">
    <property type="entry name" value="NA-bd_OB-fold"/>
</dbReference>
<name>A0A855X5K6_9BACT</name>
<evidence type="ECO:0000256" key="7">
    <source>
        <dbReference type="HAMAP-Rule" id="MF_00141"/>
    </source>
</evidence>
<dbReference type="Gene3D" id="2.40.50.140">
    <property type="entry name" value="Nucleic acid-binding proteins"/>
    <property type="match status" value="2"/>
</dbReference>
<dbReference type="InterPro" id="IPR015365">
    <property type="entry name" value="Elong-fact-P_C"/>
</dbReference>
<dbReference type="GO" id="GO:0005829">
    <property type="term" value="C:cytosol"/>
    <property type="evidence" value="ECO:0007669"/>
    <property type="project" value="UniProtKB-ARBA"/>
</dbReference>
<dbReference type="FunFam" id="2.40.50.140:FF:000009">
    <property type="entry name" value="Elongation factor P"/>
    <property type="match status" value="1"/>
</dbReference>
<dbReference type="NCBIfam" id="NF001810">
    <property type="entry name" value="PRK00529.1"/>
    <property type="match status" value="1"/>
</dbReference>
<protein>
    <recommendedName>
        <fullName evidence="7 8">Elongation factor P</fullName>
        <shortName evidence="7">EF-P</shortName>
    </recommendedName>
</protein>
<dbReference type="HAMAP" id="MF_00141">
    <property type="entry name" value="EF_P"/>
    <property type="match status" value="1"/>
</dbReference>
<keyword evidence="6 7" id="KW-0648">Protein biosynthesis</keyword>
<dbReference type="Pfam" id="PF09285">
    <property type="entry name" value="Elong-fact-P_C"/>
    <property type="match status" value="1"/>
</dbReference>
<dbReference type="PROSITE" id="PS01275">
    <property type="entry name" value="EFP"/>
    <property type="match status" value="1"/>
</dbReference>
<dbReference type="InterPro" id="IPR008991">
    <property type="entry name" value="Translation_prot_SH3-like_sf"/>
</dbReference>
<keyword evidence="4 7" id="KW-0963">Cytoplasm</keyword>
<dbReference type="Pfam" id="PF08207">
    <property type="entry name" value="EFP_N"/>
    <property type="match status" value="1"/>
</dbReference>
<proteinExistence type="inferred from homology"/>
<evidence type="ECO:0000313" key="13">
    <source>
        <dbReference type="Proteomes" id="UP000250918"/>
    </source>
</evidence>
<comment type="pathway">
    <text evidence="2 7">Protein biosynthesis; polypeptide chain elongation.</text>
</comment>
<dbReference type="PIRSF" id="PIRSF005901">
    <property type="entry name" value="EF-P"/>
    <property type="match status" value="1"/>
</dbReference>
<sequence length="186" mass="21184">MYTVSDFRRGLPIVVDDQPYYIVEFQHFKMGRGRANIRTKLKHIKTGAVVEKVFQSSDSFKPPDLENRRMQYLYENTGECTFMDTQTFEQITVPLDSLGDAKWFLLENQEYQVLFLDNNPISVDLPASVVLVVTSTEPVVRGDTVSNVTKPATLQTGLVVKVPPFVKEGDKVKVDTRTSEYLERAN</sequence>
<dbReference type="Proteomes" id="UP000250918">
    <property type="component" value="Unassembled WGS sequence"/>
</dbReference>
<feature type="domain" description="Translation elongation factor P/YeiP central" evidence="11">
    <location>
        <begin position="67"/>
        <end position="121"/>
    </location>
</feature>
<evidence type="ECO:0000256" key="8">
    <source>
        <dbReference type="NCBIfam" id="TIGR00038"/>
    </source>
</evidence>
<dbReference type="PANTHER" id="PTHR30053">
    <property type="entry name" value="ELONGATION FACTOR P"/>
    <property type="match status" value="1"/>
</dbReference>
<organism evidence="12 13">
    <name type="scientific">candidate division GN15 bacterium</name>
    <dbReference type="NCBI Taxonomy" id="2072418"/>
    <lineage>
        <taxon>Bacteria</taxon>
        <taxon>candidate division GN15</taxon>
    </lineage>
</organism>
<evidence type="ECO:0000256" key="5">
    <source>
        <dbReference type="ARBA" id="ARBA00022768"/>
    </source>
</evidence>
<dbReference type="Pfam" id="PF01132">
    <property type="entry name" value="EFP"/>
    <property type="match status" value="1"/>
</dbReference>
<dbReference type="FunFam" id="2.30.30.30:FF:000003">
    <property type="entry name" value="Elongation factor P"/>
    <property type="match status" value="1"/>
</dbReference>
<dbReference type="InterPro" id="IPR001059">
    <property type="entry name" value="Transl_elong_P/YeiP_cen"/>
</dbReference>
<evidence type="ECO:0000313" key="12">
    <source>
        <dbReference type="EMBL" id="PWB76432.1"/>
    </source>
</evidence>
<dbReference type="InterPro" id="IPR013185">
    <property type="entry name" value="Transl_elong_KOW-like"/>
</dbReference>
<dbReference type="InterPro" id="IPR020599">
    <property type="entry name" value="Transl_elong_fac_P/YeiP"/>
</dbReference>
<comment type="similarity">
    <text evidence="3 7 9">Belongs to the elongation factor P family.</text>
</comment>
<evidence type="ECO:0000256" key="3">
    <source>
        <dbReference type="ARBA" id="ARBA00009479"/>
    </source>
</evidence>
<dbReference type="GO" id="GO:0003746">
    <property type="term" value="F:translation elongation factor activity"/>
    <property type="evidence" value="ECO:0007669"/>
    <property type="project" value="UniProtKB-UniRule"/>
</dbReference>
<dbReference type="GO" id="GO:0043043">
    <property type="term" value="P:peptide biosynthetic process"/>
    <property type="evidence" value="ECO:0007669"/>
    <property type="project" value="InterPro"/>
</dbReference>
<dbReference type="UniPathway" id="UPA00345"/>
<dbReference type="EMBL" id="PQAP01000001">
    <property type="protein sequence ID" value="PWB76432.1"/>
    <property type="molecule type" value="Genomic_DNA"/>
</dbReference>
<comment type="caution">
    <text evidence="12">The sequence shown here is derived from an EMBL/GenBank/DDBJ whole genome shotgun (WGS) entry which is preliminary data.</text>
</comment>
<evidence type="ECO:0000256" key="1">
    <source>
        <dbReference type="ARBA" id="ARBA00004496"/>
    </source>
</evidence>
<dbReference type="Gene3D" id="2.30.30.30">
    <property type="match status" value="1"/>
</dbReference>
<comment type="subcellular location">
    <subcellularLocation>
        <location evidence="1 7">Cytoplasm</location>
    </subcellularLocation>
</comment>